<name>A0A7W3IZS9_9ACTN</name>
<proteinExistence type="inferred from homology"/>
<comment type="similarity">
    <text evidence="3">Belongs to the gas vesicle GvpA family.</text>
</comment>
<comment type="caution">
    <text evidence="4">The sequence shown here is derived from an EMBL/GenBank/DDBJ whole genome shotgun (WGS) entry which is preliminary data.</text>
</comment>
<evidence type="ECO:0000313" key="5">
    <source>
        <dbReference type="Proteomes" id="UP000580910"/>
    </source>
</evidence>
<evidence type="ECO:0000256" key="2">
    <source>
        <dbReference type="ARBA" id="ARBA00035108"/>
    </source>
</evidence>
<evidence type="ECO:0000313" key="4">
    <source>
        <dbReference type="EMBL" id="MBA8803642.1"/>
    </source>
</evidence>
<evidence type="ECO:0008006" key="6">
    <source>
        <dbReference type="Google" id="ProtNLM"/>
    </source>
</evidence>
<keyword evidence="5" id="KW-1185">Reference proteome</keyword>
<dbReference type="GO" id="GO:0031411">
    <property type="term" value="C:gas vesicle"/>
    <property type="evidence" value="ECO:0007669"/>
    <property type="project" value="UniProtKB-SubCell"/>
</dbReference>
<evidence type="ECO:0000256" key="3">
    <source>
        <dbReference type="ARBA" id="ARBA00035646"/>
    </source>
</evidence>
<dbReference type="PANTHER" id="PTHR35344">
    <property type="entry name" value="GAS VESICLE STRUCTURAL PROTEIN 2-RELATED"/>
    <property type="match status" value="1"/>
</dbReference>
<keyword evidence="1" id="KW-0304">Gas vesicle</keyword>
<protein>
    <recommendedName>
        <fullName evidence="6">Gas vesicle protein</fullName>
    </recommendedName>
</protein>
<dbReference type="GO" id="GO:0005198">
    <property type="term" value="F:structural molecule activity"/>
    <property type="evidence" value="ECO:0007669"/>
    <property type="project" value="InterPro"/>
</dbReference>
<dbReference type="Pfam" id="PF00741">
    <property type="entry name" value="Gas_vesicle"/>
    <property type="match status" value="1"/>
</dbReference>
<accession>A0A7W3IZS9</accession>
<comment type="subcellular location">
    <subcellularLocation>
        <location evidence="2">Gas vesicle</location>
    </subcellularLocation>
</comment>
<dbReference type="GO" id="GO:0012506">
    <property type="term" value="C:vesicle membrane"/>
    <property type="evidence" value="ECO:0007669"/>
    <property type="project" value="InterPro"/>
</dbReference>
<dbReference type="AlphaFoldDB" id="A0A7W3IZS9"/>
<dbReference type="RefSeq" id="WP_220481309.1">
    <property type="nucleotide sequence ID" value="NZ_JACGXA010000001.1"/>
</dbReference>
<dbReference type="InterPro" id="IPR000638">
    <property type="entry name" value="Gas-vesicle_GvpA-like"/>
</dbReference>
<organism evidence="4 5">
    <name type="scientific">Nocardioides ginsengisegetis</name>
    <dbReference type="NCBI Taxonomy" id="661491"/>
    <lineage>
        <taxon>Bacteria</taxon>
        <taxon>Bacillati</taxon>
        <taxon>Actinomycetota</taxon>
        <taxon>Actinomycetes</taxon>
        <taxon>Propionibacteriales</taxon>
        <taxon>Nocardioidaceae</taxon>
        <taxon>Nocardioides</taxon>
    </lineage>
</organism>
<dbReference type="InterPro" id="IPR050530">
    <property type="entry name" value="GvpA"/>
</dbReference>
<dbReference type="PANTHER" id="PTHR35344:SF4">
    <property type="entry name" value="GAS VESICLE PROTEIN A1"/>
    <property type="match status" value="1"/>
</dbReference>
<reference evidence="4 5" key="1">
    <citation type="submission" date="2020-07" db="EMBL/GenBank/DDBJ databases">
        <title>Sequencing the genomes of 1000 actinobacteria strains.</title>
        <authorList>
            <person name="Klenk H.-P."/>
        </authorList>
    </citation>
    <scope>NUCLEOTIDE SEQUENCE [LARGE SCALE GENOMIC DNA]</scope>
    <source>
        <strain evidence="4 5">DSM 21349</strain>
    </source>
</reference>
<dbReference type="EMBL" id="JACGXA010000001">
    <property type="protein sequence ID" value="MBA8803642.1"/>
    <property type="molecule type" value="Genomic_DNA"/>
</dbReference>
<dbReference type="Proteomes" id="UP000580910">
    <property type="component" value="Unassembled WGS sequence"/>
</dbReference>
<sequence length="73" mass="7646">MTDTFTGGLVSRPSDNPANRALQPVALVDLLDRLLGAGVVISGDLVISLAGVDLVQVRLHALIASVRAEMIPR</sequence>
<gene>
    <name evidence="4" type="ORF">FB382_001933</name>
</gene>
<evidence type="ECO:0000256" key="1">
    <source>
        <dbReference type="ARBA" id="ARBA00022987"/>
    </source>
</evidence>